<dbReference type="PROSITE" id="PS00449">
    <property type="entry name" value="ATPASE_A"/>
    <property type="match status" value="1"/>
</dbReference>
<dbReference type="Pfam" id="PF00119">
    <property type="entry name" value="ATP-synt_A"/>
    <property type="match status" value="1"/>
</dbReference>
<keyword evidence="12" id="KW-0066">ATP synthesis</keyword>
<keyword evidence="9 14" id="KW-1133">Transmembrane helix</keyword>
<reference evidence="15" key="1">
    <citation type="submission" date="2015-06" db="EMBL/GenBank/DDBJ databases">
        <title>High-throughput detection of wild bee species with mitogenome skimming and resequencing (mt-S/R).</title>
        <authorList>
            <person name="Tang M."/>
            <person name="Hardman C."/>
            <person name="Ji Y."/>
            <person name="Meng G."/>
            <person name="Liu S."/>
            <person name="Tan M."/>
            <person name="Yang S."/>
            <person name="Yang C."/>
            <person name="Moss E."/>
            <person name="Nevard T."/>
            <person name="Potts S.G."/>
            <person name="Zhou X."/>
            <person name="Yu D.W."/>
        </authorList>
    </citation>
    <scope>NUCLEOTIDE SEQUENCE</scope>
</reference>
<organism evidence="15">
    <name type="scientific">Andrena labiata</name>
    <dbReference type="NCBI Taxonomy" id="1431441"/>
    <lineage>
        <taxon>Eukaryota</taxon>
        <taxon>Metazoa</taxon>
        <taxon>Ecdysozoa</taxon>
        <taxon>Arthropoda</taxon>
        <taxon>Hexapoda</taxon>
        <taxon>Insecta</taxon>
        <taxon>Pterygota</taxon>
        <taxon>Neoptera</taxon>
        <taxon>Endopterygota</taxon>
        <taxon>Hymenoptera</taxon>
        <taxon>Apocrita</taxon>
        <taxon>Aculeata</taxon>
        <taxon>Apoidea</taxon>
        <taxon>Anthophila</taxon>
        <taxon>Andrenidae</taxon>
        <taxon>Andreninae</taxon>
        <taxon>Andrena</taxon>
        <taxon>Poecilandrena</taxon>
    </lineage>
</organism>
<dbReference type="GO" id="GO:0005743">
    <property type="term" value="C:mitochondrial inner membrane"/>
    <property type="evidence" value="ECO:0007669"/>
    <property type="project" value="UniProtKB-SubCell"/>
</dbReference>
<dbReference type="PANTHER" id="PTHR11410:SF0">
    <property type="entry name" value="ATP SYNTHASE SUBUNIT A"/>
    <property type="match status" value="1"/>
</dbReference>
<dbReference type="InterPro" id="IPR045083">
    <property type="entry name" value="ATP_synth_F0_asu_bact/mt"/>
</dbReference>
<keyword evidence="6" id="KW-0138">CF(0)</keyword>
<sequence length="226" mass="26575">MMTNLFSIFDPSTSMFTSMNWMSLIIPIFMMQFNYWFIPSRMNLMWSMLNNFMFIEFKLLTKKKFYINLIIFISLMKMILLINIMGLFPYIFTPTSHLNVNLSLSLTLWISFMMYGWSINTNKMFIHLVPMNTPTVLMNFMVLIESISNIIRPWTLAIRLTANMLAGHLLLSLLGNSMGHFIIIIPIMLIIQNMLFILEISVAMIQSYVFSILSTLYFNESNYDNH</sequence>
<dbReference type="InterPro" id="IPR000568">
    <property type="entry name" value="ATP_synth_F0_asu"/>
</dbReference>
<dbReference type="Gene3D" id="1.20.120.220">
    <property type="entry name" value="ATP synthase, F0 complex, subunit A"/>
    <property type="match status" value="1"/>
</dbReference>
<gene>
    <name evidence="15" type="primary">ATP6</name>
</gene>
<evidence type="ECO:0000256" key="6">
    <source>
        <dbReference type="ARBA" id="ARBA00022547"/>
    </source>
</evidence>
<evidence type="ECO:0000256" key="13">
    <source>
        <dbReference type="RuleBase" id="RU004450"/>
    </source>
</evidence>
<evidence type="ECO:0000256" key="9">
    <source>
        <dbReference type="ARBA" id="ARBA00022989"/>
    </source>
</evidence>
<comment type="subunit">
    <text evidence="4">F-type ATPases have 2 components, CF(1) - the catalytic core - and CF(0) - the membrane proton channel. CF(1) has five subunits: alpha(3), beta(3), gamma(1), delta(1), epsilon(1). CF(0) has three main subunits: a, b and c.</text>
</comment>
<evidence type="ECO:0000256" key="12">
    <source>
        <dbReference type="ARBA" id="ARBA00023310"/>
    </source>
</evidence>
<keyword evidence="15" id="KW-0496">Mitochondrion</keyword>
<evidence type="ECO:0000256" key="5">
    <source>
        <dbReference type="ARBA" id="ARBA00022448"/>
    </source>
</evidence>
<dbReference type="PANTHER" id="PTHR11410">
    <property type="entry name" value="ATP SYNTHASE SUBUNIT A"/>
    <property type="match status" value="1"/>
</dbReference>
<accession>A0A0S2LSB1</accession>
<evidence type="ECO:0000256" key="7">
    <source>
        <dbReference type="ARBA" id="ARBA00022692"/>
    </source>
</evidence>
<evidence type="ECO:0000256" key="14">
    <source>
        <dbReference type="SAM" id="Phobius"/>
    </source>
</evidence>
<proteinExistence type="inferred from homology"/>
<evidence type="ECO:0000256" key="3">
    <source>
        <dbReference type="ARBA" id="ARBA00006810"/>
    </source>
</evidence>
<geneLocation type="mitochondrion" evidence="15"/>
<feature type="transmembrane region" description="Helical" evidence="14">
    <location>
        <begin position="65"/>
        <end position="92"/>
    </location>
</feature>
<dbReference type="NCBIfam" id="TIGR01131">
    <property type="entry name" value="ATP_synt_6_or_A"/>
    <property type="match status" value="1"/>
</dbReference>
<keyword evidence="8" id="KW-0375">Hydrogen ion transport</keyword>
<evidence type="ECO:0000256" key="11">
    <source>
        <dbReference type="ARBA" id="ARBA00023136"/>
    </source>
</evidence>
<evidence type="ECO:0000313" key="15">
    <source>
        <dbReference type="EMBL" id="ALO64398.1"/>
    </source>
</evidence>
<feature type="transmembrane region" description="Helical" evidence="14">
    <location>
        <begin position="164"/>
        <end position="189"/>
    </location>
</feature>
<dbReference type="CDD" id="cd00310">
    <property type="entry name" value="ATP-synt_Fo_a_6"/>
    <property type="match status" value="1"/>
</dbReference>
<dbReference type="EMBL" id="KT164613">
    <property type="protein sequence ID" value="ALO64398.1"/>
    <property type="molecule type" value="Genomic_DNA"/>
</dbReference>
<feature type="transmembrane region" description="Helical" evidence="14">
    <location>
        <begin position="98"/>
        <end position="117"/>
    </location>
</feature>
<feature type="transmembrane region" description="Helical" evidence="14">
    <location>
        <begin position="196"/>
        <end position="218"/>
    </location>
</feature>
<keyword evidence="7 14" id="KW-0812">Transmembrane</keyword>
<dbReference type="SUPFAM" id="SSF81336">
    <property type="entry name" value="F1F0 ATP synthase subunit A"/>
    <property type="match status" value="1"/>
</dbReference>
<evidence type="ECO:0000256" key="1">
    <source>
        <dbReference type="ARBA" id="ARBA00002070"/>
    </source>
</evidence>
<feature type="transmembrane region" description="Helical" evidence="14">
    <location>
        <begin position="20"/>
        <end position="38"/>
    </location>
</feature>
<keyword evidence="10" id="KW-0406">Ion transport</keyword>
<comment type="function">
    <text evidence="1">Mitochondrial membrane ATP synthase (F(1)F(0) ATP synthase or Complex V) produces ATP from ADP in the presence of a proton gradient across the membrane which is generated by electron transport complexes of the respiratory chain. F-type ATPases consist of two structural domains, F(1) - containing the extramembraneous catalytic core and F(0) - containing the membrane proton channel, linked together by a central stalk and a peripheral stalk. During catalysis, ATP synthesis in the catalytic domain of F(1) is coupled via a rotary mechanism of the central stalk subunits to proton translocation. Key component of the proton channel; it may play a direct role in the translocation of protons across the membrane.</text>
</comment>
<evidence type="ECO:0000256" key="8">
    <source>
        <dbReference type="ARBA" id="ARBA00022781"/>
    </source>
</evidence>
<evidence type="ECO:0000256" key="2">
    <source>
        <dbReference type="ARBA" id="ARBA00004141"/>
    </source>
</evidence>
<dbReference type="InterPro" id="IPR035908">
    <property type="entry name" value="F0_ATP_A_sf"/>
</dbReference>
<keyword evidence="11 14" id="KW-0472">Membrane</keyword>
<keyword evidence="5" id="KW-0813">Transport</keyword>
<dbReference type="GO" id="GO:0046933">
    <property type="term" value="F:proton-transporting ATP synthase activity, rotational mechanism"/>
    <property type="evidence" value="ECO:0007669"/>
    <property type="project" value="TreeGrafter"/>
</dbReference>
<dbReference type="AlphaFoldDB" id="A0A0S2LSB1"/>
<name>A0A0S2LSB1_9HYME</name>
<comment type="similarity">
    <text evidence="3">Belongs to the ATPase A chain family.</text>
</comment>
<dbReference type="InterPro" id="IPR023011">
    <property type="entry name" value="ATP_synth_F0_asu_AS"/>
</dbReference>
<evidence type="ECO:0000256" key="10">
    <source>
        <dbReference type="ARBA" id="ARBA00023065"/>
    </source>
</evidence>
<protein>
    <recommendedName>
        <fullName evidence="13">ATP synthase subunit a</fullName>
    </recommendedName>
</protein>
<evidence type="ECO:0000256" key="4">
    <source>
        <dbReference type="ARBA" id="ARBA00011648"/>
    </source>
</evidence>
<dbReference type="PRINTS" id="PR00123">
    <property type="entry name" value="ATPASEA"/>
</dbReference>
<dbReference type="GO" id="GO:0045259">
    <property type="term" value="C:proton-transporting ATP synthase complex"/>
    <property type="evidence" value="ECO:0007669"/>
    <property type="project" value="UniProtKB-KW"/>
</dbReference>
<comment type="subcellular location">
    <subcellularLocation>
        <location evidence="2">Membrane</location>
        <topology evidence="2">Multi-pass membrane protein</topology>
    </subcellularLocation>
    <subcellularLocation>
        <location evidence="13">Mitochondrion inner membrane</location>
        <topology evidence="13">Multi-pass membrane protein</topology>
    </subcellularLocation>
</comment>